<evidence type="ECO:0000256" key="7">
    <source>
        <dbReference type="PROSITE-ProRule" id="PRU00024"/>
    </source>
</evidence>
<evidence type="ECO:0000256" key="8">
    <source>
        <dbReference type="PROSITE-ProRule" id="PRU00087"/>
    </source>
</evidence>
<keyword evidence="3" id="KW-0677">Repeat</keyword>
<dbReference type="PANTHER" id="PTHR25462:SF296">
    <property type="entry name" value="MEIOTIC P26, ISOFORM F"/>
    <property type="match status" value="1"/>
</dbReference>
<sequence>MASKGPECSICYEGYNCEKKCPRLLSCGHSFCSSCLERLLHGITIDCPTCRNPVVVPSGVQGLLKNFALLDIVNQAPKEQAGNTGHTGSQDCETCPEKHPATFFCLDCKENMCKTAAQFHTRNKASREHRVVTFKELKANPQLAFASVLCPEHNDQFRFFDEECGRVICRDCYALDHSGHKCVVVAEAASKYRQEMEPLVTKASSQVEKIEAAKDQVMKEVDFMEEAYEERRSEIQSFFRDLHSALSNREQVLMNKLFSIYQPKVSILSGQLERLRVNQTFLEDALQRAKSSIQSPSDVQFLLSRSDIVSTLETEESYSMVLEPEAQFLPEFTKEKKDRKPIKYRYYKSIETIIQSVGEISDISTCAANTTATGPGITAAYPGRKATFTITSHDSRNVQRKLGGDVFELKREPEVGGDEIKVELNDRKDGTYLAEYTVDKLYGKLTLSVCLRGAHIKGSPFAVNSAMTSKIPECSVCFEHYNDQSKCPRLLSCGHSFCSSCLERLLHGNTIDCPTCTNLGAVPTRVEGLLKNFALLDIVNDTPNENVGSNTGSHDCEACGEKHAANFCCLDCKENMCKTAAQFHTCNKASRDHQVVSLEELEANPQLASVSLIYQKHNDKFRFLMRNVMQFVGNTSLLNTLVTCVHHLLKLPPSMEMK</sequence>
<dbReference type="Gene3D" id="2.60.40.10">
    <property type="entry name" value="Immunoglobulins"/>
    <property type="match status" value="1"/>
</dbReference>
<evidence type="ECO:0000256" key="6">
    <source>
        <dbReference type="ARBA" id="ARBA00022833"/>
    </source>
</evidence>
<feature type="domain" description="B box-type" evidence="11">
    <location>
        <begin position="145"/>
        <end position="185"/>
    </location>
</feature>
<dbReference type="InterPro" id="IPR014756">
    <property type="entry name" value="Ig_E-set"/>
</dbReference>
<keyword evidence="5" id="KW-0833">Ubl conjugation pathway</keyword>
<dbReference type="SMART" id="SM00184">
    <property type="entry name" value="RING"/>
    <property type="match status" value="2"/>
</dbReference>
<dbReference type="Pfam" id="PF00643">
    <property type="entry name" value="zf-B_box"/>
    <property type="match status" value="1"/>
</dbReference>
<evidence type="ECO:0000313" key="13">
    <source>
        <dbReference type="Proteomes" id="UP001159405"/>
    </source>
</evidence>
<evidence type="ECO:0000256" key="3">
    <source>
        <dbReference type="ARBA" id="ARBA00022737"/>
    </source>
</evidence>
<dbReference type="SUPFAM" id="SSF57850">
    <property type="entry name" value="RING/U-box"/>
    <property type="match status" value="2"/>
</dbReference>
<dbReference type="InterPro" id="IPR013083">
    <property type="entry name" value="Znf_RING/FYVE/PHD"/>
</dbReference>
<keyword evidence="6" id="KW-0862">Zinc</keyword>
<keyword evidence="2" id="KW-0479">Metal-binding</keyword>
<evidence type="ECO:0000256" key="9">
    <source>
        <dbReference type="SAM" id="Coils"/>
    </source>
</evidence>
<keyword evidence="4 7" id="KW-0863">Zinc-finger</keyword>
<dbReference type="PROSITE" id="PS00518">
    <property type="entry name" value="ZF_RING_1"/>
    <property type="match status" value="2"/>
</dbReference>
<dbReference type="PROSITE" id="PS50089">
    <property type="entry name" value="ZF_RING_2"/>
    <property type="match status" value="2"/>
</dbReference>
<dbReference type="Gene3D" id="3.30.160.60">
    <property type="entry name" value="Classic Zinc Finger"/>
    <property type="match status" value="1"/>
</dbReference>
<evidence type="ECO:0000313" key="12">
    <source>
        <dbReference type="EMBL" id="CAH3184999.1"/>
    </source>
</evidence>
<dbReference type="PANTHER" id="PTHR25462">
    <property type="entry name" value="BONUS, ISOFORM C-RELATED"/>
    <property type="match status" value="1"/>
</dbReference>
<evidence type="ECO:0000256" key="1">
    <source>
        <dbReference type="ARBA" id="ARBA00008518"/>
    </source>
</evidence>
<dbReference type="InterPro" id="IPR001841">
    <property type="entry name" value="Znf_RING"/>
</dbReference>
<protein>
    <submittedName>
        <fullName evidence="12">Uncharacterized protein</fullName>
    </submittedName>
</protein>
<evidence type="ECO:0000256" key="5">
    <source>
        <dbReference type="ARBA" id="ARBA00022786"/>
    </source>
</evidence>
<dbReference type="InterPro" id="IPR017868">
    <property type="entry name" value="Filamin/ABP280_repeat-like"/>
</dbReference>
<keyword evidence="13" id="KW-1185">Reference proteome</keyword>
<dbReference type="CDD" id="cd19757">
    <property type="entry name" value="Bbox1"/>
    <property type="match status" value="2"/>
</dbReference>
<evidence type="ECO:0000259" key="10">
    <source>
        <dbReference type="PROSITE" id="PS50089"/>
    </source>
</evidence>
<comment type="caution">
    <text evidence="12">The sequence shown here is derived from an EMBL/GenBank/DDBJ whole genome shotgun (WGS) entry which is preliminary data.</text>
</comment>
<evidence type="ECO:0000256" key="4">
    <source>
        <dbReference type="ARBA" id="ARBA00022771"/>
    </source>
</evidence>
<feature type="repeat" description="Filamin" evidence="8">
    <location>
        <begin position="362"/>
        <end position="465"/>
    </location>
</feature>
<dbReference type="Pfam" id="PF13445">
    <property type="entry name" value="zf-RING_UBOX"/>
    <property type="match status" value="1"/>
</dbReference>
<evidence type="ECO:0000256" key="2">
    <source>
        <dbReference type="ARBA" id="ARBA00022723"/>
    </source>
</evidence>
<dbReference type="Pfam" id="PF00630">
    <property type="entry name" value="Filamin"/>
    <property type="match status" value="1"/>
</dbReference>
<dbReference type="Gene3D" id="3.30.40.10">
    <property type="entry name" value="Zinc/RING finger domain, C3HC4 (zinc finger)"/>
    <property type="match status" value="2"/>
</dbReference>
<accession>A0ABN8S5D0</accession>
<dbReference type="SUPFAM" id="SSF57845">
    <property type="entry name" value="B-box zinc-binding domain"/>
    <property type="match status" value="1"/>
</dbReference>
<organism evidence="12 13">
    <name type="scientific">Porites lobata</name>
    <dbReference type="NCBI Taxonomy" id="104759"/>
    <lineage>
        <taxon>Eukaryota</taxon>
        <taxon>Metazoa</taxon>
        <taxon>Cnidaria</taxon>
        <taxon>Anthozoa</taxon>
        <taxon>Hexacorallia</taxon>
        <taxon>Scleractinia</taxon>
        <taxon>Fungiina</taxon>
        <taxon>Poritidae</taxon>
        <taxon>Porites</taxon>
    </lineage>
</organism>
<dbReference type="InterPro" id="IPR027370">
    <property type="entry name" value="Znf-RING_euk"/>
</dbReference>
<keyword evidence="9" id="KW-0175">Coiled coil</keyword>
<dbReference type="Proteomes" id="UP001159405">
    <property type="component" value="Unassembled WGS sequence"/>
</dbReference>
<evidence type="ECO:0000259" key="11">
    <source>
        <dbReference type="PROSITE" id="PS50119"/>
    </source>
</evidence>
<dbReference type="InterPro" id="IPR001298">
    <property type="entry name" value="Filamin/ABP280_rpt"/>
</dbReference>
<feature type="domain" description="RING-type" evidence="10">
    <location>
        <begin position="474"/>
        <end position="517"/>
    </location>
</feature>
<dbReference type="PROSITE" id="PS50194">
    <property type="entry name" value="FILAMIN_REPEAT"/>
    <property type="match status" value="1"/>
</dbReference>
<gene>
    <name evidence="12" type="ORF">PLOB_00031777</name>
</gene>
<dbReference type="SMART" id="SM00336">
    <property type="entry name" value="BBOX"/>
    <property type="match status" value="3"/>
</dbReference>
<dbReference type="Pfam" id="PF13639">
    <property type="entry name" value="zf-RING_2"/>
    <property type="match status" value="1"/>
</dbReference>
<dbReference type="InterPro" id="IPR013783">
    <property type="entry name" value="Ig-like_fold"/>
</dbReference>
<dbReference type="EMBL" id="CALNXK010000407">
    <property type="protein sequence ID" value="CAH3184999.1"/>
    <property type="molecule type" value="Genomic_DNA"/>
</dbReference>
<feature type="domain" description="RING-type" evidence="10">
    <location>
        <begin position="8"/>
        <end position="51"/>
    </location>
</feature>
<comment type="similarity">
    <text evidence="1">Belongs to the TRIM/RBCC family.</text>
</comment>
<dbReference type="InterPro" id="IPR017907">
    <property type="entry name" value="Znf_RING_CS"/>
</dbReference>
<dbReference type="InterPro" id="IPR047153">
    <property type="entry name" value="TRIM45/56/19-like"/>
</dbReference>
<dbReference type="SMART" id="SM00557">
    <property type="entry name" value="IG_FLMN"/>
    <property type="match status" value="1"/>
</dbReference>
<dbReference type="InterPro" id="IPR000315">
    <property type="entry name" value="Znf_B-box"/>
</dbReference>
<feature type="coiled-coil region" evidence="9">
    <location>
        <begin position="200"/>
        <end position="234"/>
    </location>
</feature>
<proteinExistence type="inferred from homology"/>
<dbReference type="SMART" id="SM00502">
    <property type="entry name" value="BBC"/>
    <property type="match status" value="1"/>
</dbReference>
<dbReference type="SUPFAM" id="SSF81296">
    <property type="entry name" value="E set domains"/>
    <property type="match status" value="1"/>
</dbReference>
<reference evidence="12 13" key="1">
    <citation type="submission" date="2022-05" db="EMBL/GenBank/DDBJ databases">
        <authorList>
            <consortium name="Genoscope - CEA"/>
            <person name="William W."/>
        </authorList>
    </citation>
    <scope>NUCLEOTIDE SEQUENCE [LARGE SCALE GENOMIC DNA]</scope>
</reference>
<dbReference type="InterPro" id="IPR003649">
    <property type="entry name" value="Bbox_C"/>
</dbReference>
<name>A0ABN8S5D0_9CNID</name>
<dbReference type="PROSITE" id="PS50119">
    <property type="entry name" value="ZF_BBOX"/>
    <property type="match status" value="1"/>
</dbReference>